<organism evidence="5">
    <name type="scientific">bioreactor metagenome</name>
    <dbReference type="NCBI Taxonomy" id="1076179"/>
    <lineage>
        <taxon>unclassified sequences</taxon>
        <taxon>metagenomes</taxon>
        <taxon>ecological metagenomes</taxon>
    </lineage>
</organism>
<name>A0A645CI07_9ZZZZ</name>
<gene>
    <name evidence="5" type="ORF">SDC9_123575</name>
</gene>
<dbReference type="EMBL" id="VSSQ01027362">
    <property type="protein sequence ID" value="MPM76576.1"/>
    <property type="molecule type" value="Genomic_DNA"/>
</dbReference>
<dbReference type="GO" id="GO:0016887">
    <property type="term" value="F:ATP hydrolysis activity"/>
    <property type="evidence" value="ECO:0007669"/>
    <property type="project" value="InterPro"/>
</dbReference>
<keyword evidence="1" id="KW-0813">Transport</keyword>
<feature type="domain" description="ABC transporter" evidence="4">
    <location>
        <begin position="12"/>
        <end position="50"/>
    </location>
</feature>
<protein>
    <recommendedName>
        <fullName evidence="4">ABC transporter domain-containing protein</fullName>
    </recommendedName>
</protein>
<evidence type="ECO:0000256" key="3">
    <source>
        <dbReference type="ARBA" id="ARBA00022840"/>
    </source>
</evidence>
<dbReference type="GO" id="GO:0005524">
    <property type="term" value="F:ATP binding"/>
    <property type="evidence" value="ECO:0007669"/>
    <property type="project" value="UniProtKB-KW"/>
</dbReference>
<keyword evidence="3" id="KW-0067">ATP-binding</keyword>
<dbReference type="InterPro" id="IPR027417">
    <property type="entry name" value="P-loop_NTPase"/>
</dbReference>
<comment type="caution">
    <text evidence="5">The sequence shown here is derived from an EMBL/GenBank/DDBJ whole genome shotgun (WGS) entry which is preliminary data.</text>
</comment>
<dbReference type="Gene3D" id="3.40.50.300">
    <property type="entry name" value="P-loop containing nucleotide triphosphate hydrolases"/>
    <property type="match status" value="1"/>
</dbReference>
<evidence type="ECO:0000259" key="4">
    <source>
        <dbReference type="Pfam" id="PF00005"/>
    </source>
</evidence>
<dbReference type="InterPro" id="IPR003439">
    <property type="entry name" value="ABC_transporter-like_ATP-bd"/>
</dbReference>
<evidence type="ECO:0000256" key="1">
    <source>
        <dbReference type="ARBA" id="ARBA00022448"/>
    </source>
</evidence>
<proteinExistence type="predicted"/>
<accession>A0A645CI07</accession>
<reference evidence="5" key="1">
    <citation type="submission" date="2019-08" db="EMBL/GenBank/DDBJ databases">
        <authorList>
            <person name="Kucharzyk K."/>
            <person name="Murdoch R.W."/>
            <person name="Higgins S."/>
            <person name="Loffler F."/>
        </authorList>
    </citation>
    <scope>NUCLEOTIDE SEQUENCE</scope>
</reference>
<dbReference type="PANTHER" id="PTHR42939">
    <property type="entry name" value="ABC TRANSPORTER ATP-BINDING PROTEIN ALBC-RELATED"/>
    <property type="match status" value="1"/>
</dbReference>
<dbReference type="InterPro" id="IPR051782">
    <property type="entry name" value="ABC_Transporter_VariousFunc"/>
</dbReference>
<evidence type="ECO:0000256" key="2">
    <source>
        <dbReference type="ARBA" id="ARBA00022741"/>
    </source>
</evidence>
<evidence type="ECO:0000313" key="5">
    <source>
        <dbReference type="EMBL" id="MPM76576.1"/>
    </source>
</evidence>
<sequence length="171" mass="19202">MGLFESYLERFSIDTKKKMKQQSHGQQKKSIIAFALTCNTPLLLMDEPTNGLDIPSKSIFRQLIAEAIDESTTIVISTHQVRDLENLIDPIIILEFNQILLNNTVAEISEKLKFTVEAEPSSSVLYSERALGGFLCVAPNTDATDSKLNIEILFNAAISNKDFFKQTFIKE</sequence>
<dbReference type="SUPFAM" id="SSF52540">
    <property type="entry name" value="P-loop containing nucleoside triphosphate hydrolases"/>
    <property type="match status" value="1"/>
</dbReference>
<dbReference type="PANTHER" id="PTHR42939:SF1">
    <property type="entry name" value="ABC TRANSPORTER ATP-BINDING PROTEIN ALBC-RELATED"/>
    <property type="match status" value="1"/>
</dbReference>
<dbReference type="Pfam" id="PF00005">
    <property type="entry name" value="ABC_tran"/>
    <property type="match status" value="1"/>
</dbReference>
<keyword evidence="2" id="KW-0547">Nucleotide-binding</keyword>
<dbReference type="AlphaFoldDB" id="A0A645CI07"/>